<evidence type="ECO:0008006" key="3">
    <source>
        <dbReference type="Google" id="ProtNLM"/>
    </source>
</evidence>
<protein>
    <recommendedName>
        <fullName evidence="3">AbiEi antitoxin C-terminal domain-containing protein</fullName>
    </recommendedName>
</protein>
<name>A0A1B2HEF2_9PSEU</name>
<proteinExistence type="predicted"/>
<dbReference type="OrthoDB" id="4870610at2"/>
<organism evidence="1 2">
    <name type="scientific">Lentzea guizhouensis</name>
    <dbReference type="NCBI Taxonomy" id="1586287"/>
    <lineage>
        <taxon>Bacteria</taxon>
        <taxon>Bacillati</taxon>
        <taxon>Actinomycetota</taxon>
        <taxon>Actinomycetes</taxon>
        <taxon>Pseudonocardiales</taxon>
        <taxon>Pseudonocardiaceae</taxon>
        <taxon>Lentzea</taxon>
    </lineage>
</organism>
<reference evidence="1 2" key="1">
    <citation type="submission" date="2016-07" db="EMBL/GenBank/DDBJ databases">
        <title>Complete genome sequence of the Lentzea guizhouensis DHS C013.</title>
        <authorList>
            <person name="Cao C."/>
        </authorList>
    </citation>
    <scope>NUCLEOTIDE SEQUENCE [LARGE SCALE GENOMIC DNA]</scope>
    <source>
        <strain evidence="1 2">DHS C013</strain>
    </source>
</reference>
<dbReference type="EMBL" id="CP016793">
    <property type="protein sequence ID" value="ANZ36098.1"/>
    <property type="molecule type" value="Genomic_DNA"/>
</dbReference>
<evidence type="ECO:0000313" key="1">
    <source>
        <dbReference type="EMBL" id="ANZ36098.1"/>
    </source>
</evidence>
<evidence type="ECO:0000313" key="2">
    <source>
        <dbReference type="Proteomes" id="UP000093053"/>
    </source>
</evidence>
<gene>
    <name evidence="1" type="ORF">BBK82_08490</name>
</gene>
<keyword evidence="2" id="KW-1185">Reference proteome</keyword>
<dbReference type="AlphaFoldDB" id="A0A1B2HEF2"/>
<sequence length="189" mass="20328">MTITTTTDLRKSGFSSREILRRCLPTGPWQLLLPGVVLQKPSPATRLDRLHAALSFAGTSAVITAADALSQQGAPIPLPRHIHVLAAQNTRRTHPGLLLERTARPPTVIPHNGLRLASPPRATLDLARRETNARTVIAAVEAVLSAALCTPADLHAELQLAPRRGTALIRQVLQHLYPLPSPPPAHPHA</sequence>
<dbReference type="Proteomes" id="UP000093053">
    <property type="component" value="Chromosome"/>
</dbReference>
<accession>A0A1B2HEF2</accession>
<dbReference type="KEGG" id="led:BBK82_08490"/>
<dbReference type="RefSeq" id="WP_065914504.1">
    <property type="nucleotide sequence ID" value="NZ_CP016793.1"/>
</dbReference>
<dbReference type="STRING" id="1586287.BBK82_08490"/>